<keyword evidence="6" id="KW-1185">Reference proteome</keyword>
<evidence type="ECO:0000313" key="5">
    <source>
        <dbReference type="EMBL" id="CAK86697.1"/>
    </source>
</evidence>
<evidence type="ECO:0000313" key="6">
    <source>
        <dbReference type="Proteomes" id="UP000000600"/>
    </source>
</evidence>
<dbReference type="HOGENOM" id="CLU_1312308_0_0_1"/>
<dbReference type="Gene3D" id="3.90.1150.10">
    <property type="entry name" value="Aspartate Aminotransferase, domain 1"/>
    <property type="match status" value="1"/>
</dbReference>
<dbReference type="OrthoDB" id="2414662at2759"/>
<dbReference type="InterPro" id="IPR015421">
    <property type="entry name" value="PyrdxlP-dep_Trfase_major"/>
</dbReference>
<organism evidence="5 6">
    <name type="scientific">Paramecium tetraurelia</name>
    <dbReference type="NCBI Taxonomy" id="5888"/>
    <lineage>
        <taxon>Eukaryota</taxon>
        <taxon>Sar</taxon>
        <taxon>Alveolata</taxon>
        <taxon>Ciliophora</taxon>
        <taxon>Intramacronucleata</taxon>
        <taxon>Oligohymenophorea</taxon>
        <taxon>Peniculida</taxon>
        <taxon>Parameciidae</taxon>
        <taxon>Paramecium</taxon>
    </lineage>
</organism>
<dbReference type="GO" id="GO:0016212">
    <property type="term" value="F:kynurenine-oxoglutarate transaminase activity"/>
    <property type="evidence" value="ECO:0000318"/>
    <property type="project" value="GO_Central"/>
</dbReference>
<dbReference type="PANTHER" id="PTHR43807">
    <property type="entry name" value="FI04487P"/>
    <property type="match status" value="1"/>
</dbReference>
<accession>A0DUI0</accession>
<keyword evidence="3" id="KW-0808">Transferase</keyword>
<evidence type="ECO:0000256" key="1">
    <source>
        <dbReference type="ARBA" id="ARBA00001933"/>
    </source>
</evidence>
<comment type="cofactor">
    <cofactor evidence="1">
        <name>pyridoxal 5'-phosphate</name>
        <dbReference type="ChEBI" id="CHEBI:597326"/>
    </cofactor>
</comment>
<dbReference type="STRING" id="5888.A0DUI0"/>
<dbReference type="PANTHER" id="PTHR43807:SF20">
    <property type="entry name" value="FI04487P"/>
    <property type="match status" value="1"/>
</dbReference>
<gene>
    <name evidence="5" type="ORF">GSPATT00020369001</name>
</gene>
<dbReference type="Gene3D" id="3.40.640.10">
    <property type="entry name" value="Type I PLP-dependent aspartate aminotransferase-like (Major domain)"/>
    <property type="match status" value="1"/>
</dbReference>
<keyword evidence="4" id="KW-0663">Pyridoxal phosphate</keyword>
<evidence type="ECO:0000256" key="4">
    <source>
        <dbReference type="ARBA" id="ARBA00022898"/>
    </source>
</evidence>
<dbReference type="SUPFAM" id="SSF53383">
    <property type="entry name" value="PLP-dependent transferases"/>
    <property type="match status" value="1"/>
</dbReference>
<dbReference type="InParanoid" id="A0DUI0"/>
<protein>
    <submittedName>
        <fullName evidence="5">Uncharacterized protein</fullName>
    </submittedName>
</protein>
<dbReference type="InterPro" id="IPR015424">
    <property type="entry name" value="PyrdxlP-dep_Trfase"/>
</dbReference>
<dbReference type="Proteomes" id="UP000000600">
    <property type="component" value="Unassembled WGS sequence"/>
</dbReference>
<evidence type="ECO:0000256" key="2">
    <source>
        <dbReference type="ARBA" id="ARBA00022576"/>
    </source>
</evidence>
<dbReference type="KEGG" id="ptm:GSPATT00020369001"/>
<evidence type="ECO:0000256" key="3">
    <source>
        <dbReference type="ARBA" id="ARBA00022679"/>
    </source>
</evidence>
<dbReference type="RefSeq" id="XP_001454094.1">
    <property type="nucleotide sequence ID" value="XM_001454057.1"/>
</dbReference>
<sequence length="210" mass="24584">MQFCQSFFSLRLNRLEEILDKHSQVIVCEDAAYHHVWRLLAISYPRCIIHPKLKYKTACVTSAATGLRIGFAIGDEKYIKKKQIPLKSIITFVRILSYKLPQRNAQNKLFDGQYFTKICMKNNQLCQQMVYLRADSNCILGFHKEDTFYIPEKYFKDDQNGHQLTKDFAFAYYIANQGGVVYVFLLGSRFVRWAFCKTTETIQDACNRLK</sequence>
<reference evidence="5 6" key="1">
    <citation type="journal article" date="2006" name="Nature">
        <title>Global trends of whole-genome duplications revealed by the ciliate Paramecium tetraurelia.</title>
        <authorList>
            <consortium name="Genoscope"/>
            <person name="Aury J.-M."/>
            <person name="Jaillon O."/>
            <person name="Duret L."/>
            <person name="Noel B."/>
            <person name="Jubin C."/>
            <person name="Porcel B.M."/>
            <person name="Segurens B."/>
            <person name="Daubin V."/>
            <person name="Anthouard V."/>
            <person name="Aiach N."/>
            <person name="Arnaiz O."/>
            <person name="Billaut A."/>
            <person name="Beisson J."/>
            <person name="Blanc I."/>
            <person name="Bouhouche K."/>
            <person name="Camara F."/>
            <person name="Duharcourt S."/>
            <person name="Guigo R."/>
            <person name="Gogendeau D."/>
            <person name="Katinka M."/>
            <person name="Keller A.-M."/>
            <person name="Kissmehl R."/>
            <person name="Klotz C."/>
            <person name="Koll F."/>
            <person name="Le Moue A."/>
            <person name="Lepere C."/>
            <person name="Malinsky S."/>
            <person name="Nowacki M."/>
            <person name="Nowak J.K."/>
            <person name="Plattner H."/>
            <person name="Poulain J."/>
            <person name="Ruiz F."/>
            <person name="Serrano V."/>
            <person name="Zagulski M."/>
            <person name="Dessen P."/>
            <person name="Betermier M."/>
            <person name="Weissenbach J."/>
            <person name="Scarpelli C."/>
            <person name="Schachter V."/>
            <person name="Sperling L."/>
            <person name="Meyer E."/>
            <person name="Cohen J."/>
            <person name="Wincker P."/>
        </authorList>
    </citation>
    <scope>NUCLEOTIDE SEQUENCE [LARGE SCALE GENOMIC DNA]</scope>
    <source>
        <strain evidence="5 6">Stock d4-2</strain>
    </source>
</reference>
<dbReference type="EMBL" id="CT868585">
    <property type="protein sequence ID" value="CAK86697.1"/>
    <property type="molecule type" value="Genomic_DNA"/>
</dbReference>
<keyword evidence="2" id="KW-0032">Aminotransferase</keyword>
<dbReference type="InterPro" id="IPR015422">
    <property type="entry name" value="PyrdxlP-dep_Trfase_small"/>
</dbReference>
<proteinExistence type="predicted"/>
<dbReference type="AlphaFoldDB" id="A0DUI0"/>
<dbReference type="GeneID" id="5039879"/>
<dbReference type="GO" id="GO:0005737">
    <property type="term" value="C:cytoplasm"/>
    <property type="evidence" value="ECO:0000318"/>
    <property type="project" value="GO_Central"/>
</dbReference>
<dbReference type="InterPro" id="IPR051326">
    <property type="entry name" value="Kynurenine-oxoglutarate_AT"/>
</dbReference>
<name>A0DUI0_PARTE</name>